<protein>
    <submittedName>
        <fullName evidence="4">Class I glutamine amidotransferase-like protein</fullName>
    </submittedName>
</protein>
<evidence type="ECO:0000256" key="2">
    <source>
        <dbReference type="SAM" id="Phobius"/>
    </source>
</evidence>
<accession>A0A4Y7QE39</accession>
<evidence type="ECO:0000313" key="5">
    <source>
        <dbReference type="Proteomes" id="UP000294933"/>
    </source>
</evidence>
<proteinExistence type="predicted"/>
<dbReference type="Proteomes" id="UP000294933">
    <property type="component" value="Unassembled WGS sequence"/>
</dbReference>
<feature type="domain" description="ThuA-like" evidence="3">
    <location>
        <begin position="9"/>
        <end position="236"/>
    </location>
</feature>
<keyword evidence="4" id="KW-0315">Glutamine amidotransferase</keyword>
<dbReference type="InterPro" id="IPR029062">
    <property type="entry name" value="Class_I_gatase-like"/>
</dbReference>
<dbReference type="Pfam" id="PF06283">
    <property type="entry name" value="ThuA"/>
    <property type="match status" value="1"/>
</dbReference>
<feature type="region of interest" description="Disordered" evidence="1">
    <location>
        <begin position="256"/>
        <end position="286"/>
    </location>
</feature>
<evidence type="ECO:0000259" key="3">
    <source>
        <dbReference type="Pfam" id="PF06283"/>
    </source>
</evidence>
<feature type="transmembrane region" description="Helical" evidence="2">
    <location>
        <begin position="293"/>
        <end position="312"/>
    </location>
</feature>
<keyword evidence="2" id="KW-0472">Membrane</keyword>
<keyword evidence="2" id="KW-1133">Transmembrane helix</keyword>
<keyword evidence="4" id="KW-0808">Transferase</keyword>
<dbReference type="SUPFAM" id="SSF52317">
    <property type="entry name" value="Class I glutamine amidotransferase-like"/>
    <property type="match status" value="1"/>
</dbReference>
<keyword evidence="5" id="KW-1185">Reference proteome</keyword>
<gene>
    <name evidence="4" type="ORF">BD410DRAFT_784634</name>
</gene>
<organism evidence="4 5">
    <name type="scientific">Rickenella mellea</name>
    <dbReference type="NCBI Taxonomy" id="50990"/>
    <lineage>
        <taxon>Eukaryota</taxon>
        <taxon>Fungi</taxon>
        <taxon>Dikarya</taxon>
        <taxon>Basidiomycota</taxon>
        <taxon>Agaricomycotina</taxon>
        <taxon>Agaricomycetes</taxon>
        <taxon>Hymenochaetales</taxon>
        <taxon>Rickenellaceae</taxon>
        <taxon>Rickenella</taxon>
    </lineage>
</organism>
<evidence type="ECO:0000313" key="4">
    <source>
        <dbReference type="EMBL" id="TDL25606.1"/>
    </source>
</evidence>
<dbReference type="AlphaFoldDB" id="A0A4Y7QE39"/>
<dbReference type="Gene3D" id="3.40.50.880">
    <property type="match status" value="1"/>
</dbReference>
<keyword evidence="2" id="KW-0812">Transmembrane</keyword>
<sequence length="313" mass="33830">MASTQSTARILLYTATADYRHDSIPTAINMLQATGPSIHVQFDATEDKSKFTDENLSNYDAVMFVHNTGEVLDDSGKAALQNYFNLGGNFVAVHAASDALRTTQFYGNEVGAFFDYHPPIQNATVDVINPSHPSTRMLPSQWSVTDEMYNFKSDPRSVGAVVVLSANESSYTDPGPRKFNQGTPHPTAWYQEHGAGVQTEMGGIPGRSFYTSLGHLNETWMDELFMAHVTGGITWALQSNTTKVFNPNAMVGNAAQSTASSSTTGSAAESGLTSSPSQTKAASSGTSRIPCPLWFQYLLLLTAACVLYVAWII</sequence>
<dbReference type="PANTHER" id="PTHR40469:SF2">
    <property type="entry name" value="GALACTOSE-BINDING DOMAIN-LIKE SUPERFAMILY PROTEIN"/>
    <property type="match status" value="1"/>
</dbReference>
<dbReference type="GO" id="GO:0016740">
    <property type="term" value="F:transferase activity"/>
    <property type="evidence" value="ECO:0007669"/>
    <property type="project" value="UniProtKB-KW"/>
</dbReference>
<dbReference type="VEuPathDB" id="FungiDB:BD410DRAFT_784634"/>
<dbReference type="OrthoDB" id="3482285at2759"/>
<feature type="compositionally biased region" description="Polar residues" evidence="1">
    <location>
        <begin position="276"/>
        <end position="286"/>
    </location>
</feature>
<dbReference type="PANTHER" id="PTHR40469">
    <property type="entry name" value="SECRETED GLYCOSYL HYDROLASE"/>
    <property type="match status" value="1"/>
</dbReference>
<name>A0A4Y7QE39_9AGAM</name>
<dbReference type="InterPro" id="IPR029010">
    <property type="entry name" value="ThuA-like"/>
</dbReference>
<feature type="compositionally biased region" description="Low complexity" evidence="1">
    <location>
        <begin position="256"/>
        <end position="275"/>
    </location>
</feature>
<evidence type="ECO:0000256" key="1">
    <source>
        <dbReference type="SAM" id="MobiDB-lite"/>
    </source>
</evidence>
<dbReference type="EMBL" id="ML170163">
    <property type="protein sequence ID" value="TDL25606.1"/>
    <property type="molecule type" value="Genomic_DNA"/>
</dbReference>
<reference evidence="4 5" key="1">
    <citation type="submission" date="2018-06" db="EMBL/GenBank/DDBJ databases">
        <title>A transcriptomic atlas of mushroom development highlights an independent origin of complex multicellularity.</title>
        <authorList>
            <consortium name="DOE Joint Genome Institute"/>
            <person name="Krizsan K."/>
            <person name="Almasi E."/>
            <person name="Merenyi Z."/>
            <person name="Sahu N."/>
            <person name="Viragh M."/>
            <person name="Koszo T."/>
            <person name="Mondo S."/>
            <person name="Kiss B."/>
            <person name="Balint B."/>
            <person name="Kues U."/>
            <person name="Barry K."/>
            <person name="Hegedus J.C."/>
            <person name="Henrissat B."/>
            <person name="Johnson J."/>
            <person name="Lipzen A."/>
            <person name="Ohm R."/>
            <person name="Nagy I."/>
            <person name="Pangilinan J."/>
            <person name="Yan J."/>
            <person name="Xiong Y."/>
            <person name="Grigoriev I.V."/>
            <person name="Hibbett D.S."/>
            <person name="Nagy L.G."/>
        </authorList>
    </citation>
    <scope>NUCLEOTIDE SEQUENCE [LARGE SCALE GENOMIC DNA]</scope>
    <source>
        <strain evidence="4 5">SZMC22713</strain>
    </source>
</reference>